<dbReference type="Pfam" id="PF14399">
    <property type="entry name" value="BtrH_N"/>
    <property type="match status" value="1"/>
</dbReference>
<dbReference type="Pfam" id="PF16169">
    <property type="entry name" value="DUF4872"/>
    <property type="match status" value="1"/>
</dbReference>
<dbReference type="OrthoDB" id="4075615at2"/>
<dbReference type="InterPro" id="IPR032369">
    <property type="entry name" value="DUF4872"/>
</dbReference>
<feature type="domain" description="DUF4872" evidence="2">
    <location>
        <begin position="179"/>
        <end position="333"/>
    </location>
</feature>
<protein>
    <recommendedName>
        <fullName evidence="6">Butirosin biosynthesis protein H N-terminal domain-containing protein</fullName>
    </recommendedName>
</protein>
<comment type="caution">
    <text evidence="4">The sequence shown here is derived from an EMBL/GenBank/DDBJ whole genome shotgun (WGS) entry which is preliminary data.</text>
</comment>
<evidence type="ECO:0000259" key="1">
    <source>
        <dbReference type="Pfam" id="PF14399"/>
    </source>
</evidence>
<gene>
    <name evidence="3" type="ORF">A5880_001227</name>
    <name evidence="4" type="ORF">A5880_002210</name>
</gene>
<evidence type="ECO:0000313" key="5">
    <source>
        <dbReference type="Proteomes" id="UP000195139"/>
    </source>
</evidence>
<evidence type="ECO:0000313" key="3">
    <source>
        <dbReference type="EMBL" id="MEI5993680.1"/>
    </source>
</evidence>
<dbReference type="AlphaFoldDB" id="A0A242CDE5"/>
<dbReference type="InterPro" id="IPR026935">
    <property type="entry name" value="BtrH_N"/>
</dbReference>
<evidence type="ECO:0008006" key="6">
    <source>
        <dbReference type="Google" id="ProtNLM"/>
    </source>
</evidence>
<dbReference type="STRING" id="1834181.A5880_002210"/>
<accession>A0A242CDE5</accession>
<dbReference type="Proteomes" id="UP000195139">
    <property type="component" value="Unassembled WGS sequence"/>
</dbReference>
<sequence length="340" mass="38112">MSMLTVDVANTHTPGSNCGTNASKVLLQAQGYPFSEAMIFGCGSGLGFIYQYYKESDECFLSGKNESLELNLATLLGGEYVSGNFDDPDKAFSTILTMVDEGIPVILDLSIKHLPYFKPYLASLNNIGFGLHNAIVTDCDRKNQTVTLLDHRWAEPKVIAIEDLKLAMGATESGVNPRSNYRSIILPFYSGSHHQEIVQAVELNIHRLKYPFAFKMGLKGLSAFRKELLTIVSNNELYEEKQETIATFGILMEKLGTGGGNFRRIYGRFLQEAAEITGDKRFLESAIHYKEAAKEWKLLSKLLTGSMMNQEEQQQLDRCLSKIIEIENQGIQLLEWIVKE</sequence>
<dbReference type="EMBL" id="NGLE02000001">
    <property type="protein sequence ID" value="MEI5993680.1"/>
    <property type="molecule type" value="Genomic_DNA"/>
</dbReference>
<feature type="domain" description="Butirosin biosynthesis protein H N-terminal" evidence="1">
    <location>
        <begin position="17"/>
        <end position="151"/>
    </location>
</feature>
<evidence type="ECO:0000313" key="4">
    <source>
        <dbReference type="EMBL" id="OTO07940.1"/>
    </source>
</evidence>
<keyword evidence="5" id="KW-1185">Reference proteome</keyword>
<reference evidence="3 5" key="2">
    <citation type="submission" date="2018-07" db="EMBL/GenBank/DDBJ databases">
        <title>The Genome Sequence of Enterococcus sp. DIV0659b.</title>
        <authorList>
            <consortium name="The Broad Institute Genomics Platform"/>
            <consortium name="The Broad Institute Genomic Center for Infectious Diseases"/>
            <person name="Earl A."/>
            <person name="Manson A."/>
            <person name="Schwartman J."/>
            <person name="Gilmore M."/>
            <person name="Abouelleil A."/>
            <person name="Cao P."/>
            <person name="Chapman S."/>
            <person name="Cusick C."/>
            <person name="Shea T."/>
            <person name="Young S."/>
            <person name="Neafsey D."/>
            <person name="Nusbaum C."/>
            <person name="Birren B."/>
        </authorList>
    </citation>
    <scope>NUCLEOTIDE SEQUENCE [LARGE SCALE GENOMIC DNA]</scope>
    <source>
        <strain evidence="3 5">4G2_DIV0659</strain>
    </source>
</reference>
<proteinExistence type="predicted"/>
<evidence type="ECO:0000259" key="2">
    <source>
        <dbReference type="Pfam" id="PF16169"/>
    </source>
</evidence>
<organism evidence="4">
    <name type="scientific">Candidatus Enterococcus mansonii</name>
    <dbReference type="NCBI Taxonomy" id="1834181"/>
    <lineage>
        <taxon>Bacteria</taxon>
        <taxon>Bacillati</taxon>
        <taxon>Bacillota</taxon>
        <taxon>Bacilli</taxon>
        <taxon>Lactobacillales</taxon>
        <taxon>Enterococcaceae</taxon>
        <taxon>Enterococcus</taxon>
    </lineage>
</organism>
<dbReference type="EMBL" id="NGLE01000003">
    <property type="protein sequence ID" value="OTO07940.1"/>
    <property type="molecule type" value="Genomic_DNA"/>
</dbReference>
<name>A0A242CDE5_9ENTE</name>
<reference evidence="4" key="1">
    <citation type="submission" date="2017-05" db="EMBL/GenBank/DDBJ databases">
        <title>The Genome Sequence of Enterococcus sp. 4G2_DIV0659.</title>
        <authorList>
            <consortium name="The Broad Institute Genomics Platform"/>
            <consortium name="The Broad Institute Genomic Center for Infectious Diseases"/>
            <person name="Earl A."/>
            <person name="Manson A."/>
            <person name="Schwartman J."/>
            <person name="Gilmore M."/>
            <person name="Abouelleil A."/>
            <person name="Cao P."/>
            <person name="Chapman S."/>
            <person name="Cusick C."/>
            <person name="Shea T."/>
            <person name="Young S."/>
            <person name="Neafsey D."/>
            <person name="Nusbaum C."/>
            <person name="Birren B."/>
        </authorList>
    </citation>
    <scope>NUCLEOTIDE SEQUENCE [LARGE SCALE GENOMIC DNA]</scope>
    <source>
        <strain evidence="4">4G2_DIV0659</strain>
    </source>
</reference>